<accession>A0A1G7FHY4</accession>
<dbReference type="Proteomes" id="UP000182114">
    <property type="component" value="Unassembled WGS sequence"/>
</dbReference>
<protein>
    <submittedName>
        <fullName evidence="1">Uncharacterized protein</fullName>
    </submittedName>
</protein>
<reference evidence="2" key="1">
    <citation type="submission" date="2016-10" db="EMBL/GenBank/DDBJ databases">
        <authorList>
            <person name="Varghese N."/>
            <person name="Submissions S."/>
        </authorList>
    </citation>
    <scope>NUCLEOTIDE SEQUENCE [LARGE SCALE GENOMIC DNA]</scope>
    <source>
        <strain evidence="2">DSM 24729</strain>
    </source>
</reference>
<organism evidence="1 2">
    <name type="scientific">Cellulophaga baltica</name>
    <dbReference type="NCBI Taxonomy" id="76594"/>
    <lineage>
        <taxon>Bacteria</taxon>
        <taxon>Pseudomonadati</taxon>
        <taxon>Bacteroidota</taxon>
        <taxon>Flavobacteriia</taxon>
        <taxon>Flavobacteriales</taxon>
        <taxon>Flavobacteriaceae</taxon>
        <taxon>Cellulophaga</taxon>
    </lineage>
</organism>
<proteinExistence type="predicted"/>
<sequence length="141" mass="16252">MGRAQVVQITPVPLTTINMFYDKKIKMEETVDLRNQPELKIVFKTDEFEVIDLSDPKNNGSYSFSSLNKVALNAEKANWWFSAFTVVVEFFVGSGSAKIYKNKAYLNLNMDKRDLKIWLIDADFEKAKRATELLSKKRVFA</sequence>
<dbReference type="eggNOG" id="ENOG5032V65">
    <property type="taxonomic scope" value="Bacteria"/>
</dbReference>
<dbReference type="AlphaFoldDB" id="A0A1G7FHY4"/>
<keyword evidence="2" id="KW-1185">Reference proteome</keyword>
<gene>
    <name evidence="1" type="ORF">SAMN04487992_103277</name>
</gene>
<dbReference type="EMBL" id="FNBD01000003">
    <property type="protein sequence ID" value="SDE75519.1"/>
    <property type="molecule type" value="Genomic_DNA"/>
</dbReference>
<dbReference type="RefSeq" id="WP_254788270.1">
    <property type="nucleotide sequence ID" value="NZ_FNBD01000003.1"/>
</dbReference>
<name>A0A1G7FHY4_9FLAO</name>
<evidence type="ECO:0000313" key="2">
    <source>
        <dbReference type="Proteomes" id="UP000182114"/>
    </source>
</evidence>
<evidence type="ECO:0000313" key="1">
    <source>
        <dbReference type="EMBL" id="SDE75519.1"/>
    </source>
</evidence>